<name>A0A9N8DZV4_9STRA</name>
<proteinExistence type="predicted"/>
<protein>
    <submittedName>
        <fullName evidence="1">Uncharacterized protein</fullName>
    </submittedName>
</protein>
<organism evidence="1 2">
    <name type="scientific">Seminavis robusta</name>
    <dbReference type="NCBI Taxonomy" id="568900"/>
    <lineage>
        <taxon>Eukaryota</taxon>
        <taxon>Sar</taxon>
        <taxon>Stramenopiles</taxon>
        <taxon>Ochrophyta</taxon>
        <taxon>Bacillariophyta</taxon>
        <taxon>Bacillariophyceae</taxon>
        <taxon>Bacillariophycidae</taxon>
        <taxon>Naviculales</taxon>
        <taxon>Naviculaceae</taxon>
        <taxon>Seminavis</taxon>
    </lineage>
</organism>
<evidence type="ECO:0000313" key="1">
    <source>
        <dbReference type="EMBL" id="CAB9509630.1"/>
    </source>
</evidence>
<dbReference type="Proteomes" id="UP001153069">
    <property type="component" value="Unassembled WGS sequence"/>
</dbReference>
<evidence type="ECO:0000313" key="2">
    <source>
        <dbReference type="Proteomes" id="UP001153069"/>
    </source>
</evidence>
<comment type="caution">
    <text evidence="1">The sequence shown here is derived from an EMBL/GenBank/DDBJ whole genome shotgun (WGS) entry which is preliminary data.</text>
</comment>
<gene>
    <name evidence="1" type="ORF">SEMRO_398_G134611.1</name>
</gene>
<dbReference type="AlphaFoldDB" id="A0A9N8DZV4"/>
<sequence>MFLMRQFHSAFQLTKHSLREAKESKNSTSCSEGRKWNNQSLLHAKTFPCRKYRTIILSSLKTLSKSSESSKGEHILTEYLGRQRYERCEDAEIEPIESSQTRISIALVKATHLCLGGSRKAKPFGPRTGTLFLAPDPTEPSPEFRLFFAF</sequence>
<keyword evidence="2" id="KW-1185">Reference proteome</keyword>
<reference evidence="1" key="1">
    <citation type="submission" date="2020-06" db="EMBL/GenBank/DDBJ databases">
        <authorList>
            <consortium name="Plant Systems Biology data submission"/>
        </authorList>
    </citation>
    <scope>NUCLEOTIDE SEQUENCE</scope>
    <source>
        <strain evidence="1">D6</strain>
    </source>
</reference>
<accession>A0A9N8DZV4</accession>
<dbReference type="EMBL" id="CAICTM010000397">
    <property type="protein sequence ID" value="CAB9509630.1"/>
    <property type="molecule type" value="Genomic_DNA"/>
</dbReference>